<evidence type="ECO:0000313" key="2">
    <source>
        <dbReference type="Proteomes" id="UP000260773"/>
    </source>
</evidence>
<organism evidence="1 2">
    <name type="scientific">Coprococcus catus</name>
    <dbReference type="NCBI Taxonomy" id="116085"/>
    <lineage>
        <taxon>Bacteria</taxon>
        <taxon>Bacillati</taxon>
        <taxon>Bacillota</taxon>
        <taxon>Clostridia</taxon>
        <taxon>Lachnospirales</taxon>
        <taxon>Lachnospiraceae</taxon>
        <taxon>Coprococcus</taxon>
    </lineage>
</organism>
<dbReference type="EMBL" id="QVEP01000098">
    <property type="protein sequence ID" value="RGB71564.1"/>
    <property type="molecule type" value="Genomic_DNA"/>
</dbReference>
<gene>
    <name evidence="1" type="ORF">DW070_17270</name>
</gene>
<dbReference type="AlphaFoldDB" id="A0A3E2TAL2"/>
<reference evidence="1 2" key="1">
    <citation type="submission" date="2018-08" db="EMBL/GenBank/DDBJ databases">
        <title>A genome reference for cultivated species of the human gut microbiota.</title>
        <authorList>
            <person name="Zou Y."/>
            <person name="Xue W."/>
            <person name="Luo G."/>
        </authorList>
    </citation>
    <scope>NUCLEOTIDE SEQUENCE [LARGE SCALE GENOMIC DNA]</scope>
    <source>
        <strain evidence="1 2">AF45-17</strain>
    </source>
</reference>
<sequence length="118" mass="13506">MKKINYGSFVCEVSVDPDYMLLKHGLCDYERDTIAYAVERFFTRCRKAGKACTEESIQIRVAKGKAKRKHAFMYLAPAILMELPEGWVRVWGEVNAAGVEINKIEILREHPCFAEYAA</sequence>
<comment type="caution">
    <text evidence="1">The sequence shown here is derived from an EMBL/GenBank/DDBJ whole genome shotgun (WGS) entry which is preliminary data.</text>
</comment>
<dbReference type="RefSeq" id="WP_117529285.1">
    <property type="nucleotide sequence ID" value="NZ_JAQDKA010000004.1"/>
</dbReference>
<dbReference type="Proteomes" id="UP000260773">
    <property type="component" value="Unassembled WGS sequence"/>
</dbReference>
<name>A0A3E2TAL2_9FIRM</name>
<proteinExistence type="predicted"/>
<protein>
    <submittedName>
        <fullName evidence="1">Uncharacterized protein</fullName>
    </submittedName>
</protein>
<accession>A0A3E2TAL2</accession>
<evidence type="ECO:0000313" key="1">
    <source>
        <dbReference type="EMBL" id="RGB71564.1"/>
    </source>
</evidence>